<dbReference type="OrthoDB" id="2461at2759"/>
<dbReference type="UniPathway" id="UPA00904">
    <property type="reaction ID" value="UER00874"/>
</dbReference>
<dbReference type="InterPro" id="IPR000649">
    <property type="entry name" value="IF-2B-related"/>
</dbReference>
<reference evidence="5" key="1">
    <citation type="submission" date="2020-07" db="EMBL/GenBank/DDBJ databases">
        <title>Draft Genome Sequence of a Deep-Sea Yeast, Naganishia (Cryptococcus) liquefaciens strain N6.</title>
        <authorList>
            <person name="Han Y.W."/>
            <person name="Kajitani R."/>
            <person name="Morimoto H."/>
            <person name="Parhat M."/>
            <person name="Tsubouchi H."/>
            <person name="Bakenova O."/>
            <person name="Ogata M."/>
            <person name="Argunhan B."/>
            <person name="Aoki R."/>
            <person name="Kajiwara S."/>
            <person name="Itoh T."/>
            <person name="Iwasaki H."/>
        </authorList>
    </citation>
    <scope>NUCLEOTIDE SEQUENCE</scope>
    <source>
        <strain evidence="5">N6</strain>
    </source>
</reference>
<keyword evidence="2 3" id="KW-0413">Isomerase</keyword>
<comment type="function">
    <text evidence="3">Catalyzes the interconversion of methylthioribose-1-phosphate (MTR-1-P) into methylthioribulose-1-phosphate (MTRu-1-P).</text>
</comment>
<gene>
    <name evidence="3" type="primary">MRI1</name>
    <name evidence="5" type="ORF">NliqN6_2685</name>
</gene>
<dbReference type="InterPro" id="IPR027363">
    <property type="entry name" value="M1Pi_N"/>
</dbReference>
<dbReference type="GO" id="GO:0046523">
    <property type="term" value="F:S-methyl-5-thioribose-1-phosphate isomerase activity"/>
    <property type="evidence" value="ECO:0007669"/>
    <property type="project" value="UniProtKB-UniRule"/>
</dbReference>
<keyword evidence="3" id="KW-0539">Nucleus</keyword>
<dbReference type="PANTHER" id="PTHR43475">
    <property type="entry name" value="METHYLTHIORIBOSE-1-PHOSPHATE ISOMERASE"/>
    <property type="match status" value="1"/>
</dbReference>
<dbReference type="Pfam" id="PF01008">
    <property type="entry name" value="IF-2B"/>
    <property type="match status" value="1"/>
</dbReference>
<dbReference type="GO" id="GO:0005737">
    <property type="term" value="C:cytoplasm"/>
    <property type="evidence" value="ECO:0007669"/>
    <property type="project" value="UniProtKB-SubCell"/>
</dbReference>
<evidence type="ECO:0000256" key="4">
    <source>
        <dbReference type="SAM" id="MobiDB-lite"/>
    </source>
</evidence>
<keyword evidence="3" id="KW-0963">Cytoplasm</keyword>
<evidence type="ECO:0000256" key="2">
    <source>
        <dbReference type="ARBA" id="ARBA00023235"/>
    </source>
</evidence>
<keyword evidence="6" id="KW-1185">Reference proteome</keyword>
<dbReference type="HAMAP" id="MF_01678">
    <property type="entry name" value="Salvage_MtnA"/>
    <property type="match status" value="1"/>
</dbReference>
<dbReference type="Proteomes" id="UP000620104">
    <property type="component" value="Unassembled WGS sequence"/>
</dbReference>
<dbReference type="EC" id="5.3.1.23" evidence="3"/>
<dbReference type="AlphaFoldDB" id="A0A8H3TSV7"/>
<dbReference type="Gene3D" id="1.20.120.420">
    <property type="entry name" value="translation initiation factor eif-2b, domain 1"/>
    <property type="match status" value="1"/>
</dbReference>
<evidence type="ECO:0000256" key="3">
    <source>
        <dbReference type="HAMAP-Rule" id="MF_03119"/>
    </source>
</evidence>
<comment type="subcellular location">
    <subcellularLocation>
        <location evidence="3">Cytoplasm</location>
    </subcellularLocation>
    <subcellularLocation>
        <location evidence="3">Nucleus</location>
    </subcellularLocation>
</comment>
<dbReference type="NCBIfam" id="TIGR00512">
    <property type="entry name" value="salvage_mtnA"/>
    <property type="match status" value="1"/>
</dbReference>
<proteinExistence type="inferred from homology"/>
<accession>A0A8H3TSV7</accession>
<dbReference type="InterPro" id="IPR005251">
    <property type="entry name" value="IF-M1Pi"/>
</dbReference>
<keyword evidence="3" id="KW-0028">Amino-acid biosynthesis</keyword>
<evidence type="ECO:0000313" key="5">
    <source>
        <dbReference type="EMBL" id="GHJ86283.1"/>
    </source>
</evidence>
<dbReference type="GO" id="GO:0019509">
    <property type="term" value="P:L-methionine salvage from methylthioadenosine"/>
    <property type="evidence" value="ECO:0007669"/>
    <property type="project" value="UniProtKB-UniRule"/>
</dbReference>
<evidence type="ECO:0000313" key="6">
    <source>
        <dbReference type="Proteomes" id="UP000620104"/>
    </source>
</evidence>
<feature type="site" description="Transition state stabilizer" evidence="3">
    <location>
        <position position="201"/>
    </location>
</feature>
<dbReference type="GO" id="GO:0005634">
    <property type="term" value="C:nucleus"/>
    <property type="evidence" value="ECO:0007669"/>
    <property type="project" value="UniProtKB-SubCell"/>
</dbReference>
<feature type="active site" description="Proton donor" evidence="3">
    <location>
        <position position="281"/>
    </location>
</feature>
<dbReference type="NCBIfam" id="NF004326">
    <property type="entry name" value="PRK05720.1"/>
    <property type="match status" value="1"/>
</dbReference>
<dbReference type="FunFam" id="1.20.120.420:FF:000003">
    <property type="entry name" value="Methylthioribose-1-phosphate isomerase"/>
    <property type="match status" value="1"/>
</dbReference>
<comment type="catalytic activity">
    <reaction evidence="3">
        <text>5-(methylsulfanyl)-alpha-D-ribose 1-phosphate = 5-(methylsulfanyl)-D-ribulose 1-phosphate</text>
        <dbReference type="Rhea" id="RHEA:19989"/>
        <dbReference type="ChEBI" id="CHEBI:58533"/>
        <dbReference type="ChEBI" id="CHEBI:58548"/>
        <dbReference type="EC" id="5.3.1.23"/>
    </reaction>
</comment>
<dbReference type="PANTHER" id="PTHR43475:SF1">
    <property type="entry name" value="METHYLTHIORIBOSE-1-PHOSPHATE ISOMERASE"/>
    <property type="match status" value="1"/>
</dbReference>
<evidence type="ECO:0000256" key="1">
    <source>
        <dbReference type="ARBA" id="ARBA00023167"/>
    </source>
</evidence>
<feature type="compositionally biased region" description="Polar residues" evidence="4">
    <location>
        <begin position="348"/>
        <end position="363"/>
    </location>
</feature>
<dbReference type="SUPFAM" id="SSF100950">
    <property type="entry name" value="NagB/RpiA/CoA transferase-like"/>
    <property type="match status" value="1"/>
</dbReference>
<protein>
    <recommendedName>
        <fullName evidence="3">Methylthioribose-1-phosphate isomerase</fullName>
        <shortName evidence="3">M1Pi</shortName>
        <shortName evidence="3">MTR-1-P isomerase</shortName>
        <ecNumber evidence="3">5.3.1.23</ecNumber>
    </recommendedName>
    <alternativeName>
        <fullName evidence="3">S-methyl-5-thioribose-1-phosphate isomerase</fullName>
    </alternativeName>
    <alternativeName>
        <fullName evidence="3">Translation initiation factor eIF-2B subunit alpha/beta/delta-like protein</fullName>
    </alternativeName>
</protein>
<dbReference type="InterPro" id="IPR011559">
    <property type="entry name" value="Initiation_fac_2B_a/b/d"/>
</dbReference>
<dbReference type="Gene3D" id="3.40.50.10470">
    <property type="entry name" value="Translation initiation factor eif-2b, domain 2"/>
    <property type="match status" value="1"/>
</dbReference>
<dbReference type="NCBIfam" id="TIGR00524">
    <property type="entry name" value="eIF-2B_rel"/>
    <property type="match status" value="1"/>
</dbReference>
<comment type="caution">
    <text evidence="5">The sequence shown here is derived from an EMBL/GenBank/DDBJ whole genome shotgun (WGS) entry which is preliminary data.</text>
</comment>
<comment type="pathway">
    <text evidence="3">Amino-acid biosynthesis; L-methionine biosynthesis via salvage pathway; L-methionine from S-methyl-5-thio-alpha-D-ribose 1-phosphate: step 1/6.</text>
</comment>
<keyword evidence="1 3" id="KW-0486">Methionine biosynthesis</keyword>
<organism evidence="5 6">
    <name type="scientific">Naganishia liquefaciens</name>
    <dbReference type="NCBI Taxonomy" id="104408"/>
    <lineage>
        <taxon>Eukaryota</taxon>
        <taxon>Fungi</taxon>
        <taxon>Dikarya</taxon>
        <taxon>Basidiomycota</taxon>
        <taxon>Agaricomycotina</taxon>
        <taxon>Tremellomycetes</taxon>
        <taxon>Filobasidiales</taxon>
        <taxon>Filobasidiaceae</taxon>
        <taxon>Naganishia</taxon>
    </lineage>
</organism>
<name>A0A8H3TSV7_9TREE</name>
<feature type="region of interest" description="Disordered" evidence="4">
    <location>
        <begin position="347"/>
        <end position="368"/>
    </location>
</feature>
<sequence>MTAVQPADPNAPSVPPKMMTSLRVGDDSIEVINQLLLPHEIQWDSCDSVEDAYDAIKSMRIRGAPAIASLAALTISLLLSRRLKSSSEAFIPSNTASAYQLAPLSSTSALLEWLHKVLDHLQSSRPTAVNLSEAMNRIRATAAAFKGDSAEELARALIETCQAVHANDLERNKQMSKLGADWLYERRAKDGKKKLRVMTVCNTGSLATSGYGTALGVITNLFETGRLERAYYTQSTPYHQGSRLTSLELSTLGIPSCMICDTMVGSLFQHEDIDAVIVGADRVVKNGDTANKIGTYQAAALAKLHGIPFMVIAPVTTLDMEISHGKDIHIEQRPPVEATLARGLVVSPTPSKLTTPSDNSTAPTTPPQAVVQITPNAIGKGDNAIYNPSFDVTPAKLITCVVTEVGVAENKDGDEAIDLSHVQ</sequence>
<dbReference type="EMBL" id="BLZA01000017">
    <property type="protein sequence ID" value="GHJ86283.1"/>
    <property type="molecule type" value="Genomic_DNA"/>
</dbReference>
<dbReference type="InterPro" id="IPR037171">
    <property type="entry name" value="NagB/RpiA_transferase-like"/>
</dbReference>
<dbReference type="InterPro" id="IPR042529">
    <property type="entry name" value="IF_2B-like_C"/>
</dbReference>
<comment type="similarity">
    <text evidence="3">Belongs to the eIF-2B alpha/beta/delta subunits family. MtnA subfamily.</text>
</comment>